<accession>A0A497Z3I5</accession>
<keyword evidence="4" id="KW-1185">Reference proteome</keyword>
<evidence type="ECO:0000313" key="2">
    <source>
        <dbReference type="EMBL" id="PHN97887.1"/>
    </source>
</evidence>
<gene>
    <name evidence="2" type="ORF">CSC81_05600</name>
    <name evidence="1" type="ORF">Q8W23_00365</name>
</gene>
<reference evidence="2 3" key="1">
    <citation type="journal article" date="2016" name="Nat. Commun.">
        <title>Microbial interactions lead to rapid micro-scale successions on model marine particles.</title>
        <authorList>
            <person name="Datta M.S."/>
            <person name="Sliwerska E."/>
            <person name="Gore J."/>
            <person name="Polz M.F."/>
            <person name="Cordero O.X."/>
        </authorList>
    </citation>
    <scope>NUCLEOTIDE SEQUENCE [LARGE SCALE GENOMIC DNA]</scope>
    <source>
        <strain evidence="2 3">4G03</strain>
    </source>
</reference>
<reference evidence="2" key="2">
    <citation type="submission" date="2017-10" db="EMBL/GenBank/DDBJ databases">
        <authorList>
            <person name="Enke T.N."/>
            <person name="Cordero O.X."/>
        </authorList>
    </citation>
    <scope>NUCLEOTIDE SEQUENCE</scope>
    <source>
        <strain evidence="2">4G03</strain>
    </source>
</reference>
<dbReference type="Proteomes" id="UP000222163">
    <property type="component" value="Unassembled WGS sequence"/>
</dbReference>
<organism evidence="2 3">
    <name type="scientific">Tenacibaculum discolor</name>
    <dbReference type="NCBI Taxonomy" id="361581"/>
    <lineage>
        <taxon>Bacteria</taxon>
        <taxon>Pseudomonadati</taxon>
        <taxon>Bacteroidota</taxon>
        <taxon>Flavobacteriia</taxon>
        <taxon>Flavobacteriales</taxon>
        <taxon>Flavobacteriaceae</taxon>
        <taxon>Tenacibaculum</taxon>
    </lineage>
</organism>
<dbReference type="EMBL" id="PDUU01000004">
    <property type="protein sequence ID" value="PHN97887.1"/>
    <property type="molecule type" value="Genomic_DNA"/>
</dbReference>
<name>A0A2G1BV14_9FLAO</name>
<reference evidence="1 4" key="3">
    <citation type="submission" date="2023-07" db="EMBL/GenBank/DDBJ databases">
        <title>Genome content predicts the carbon catabolic preferences of heterotrophic bacteria.</title>
        <authorList>
            <person name="Gralka M."/>
        </authorList>
    </citation>
    <scope>NUCLEOTIDE SEQUENCE [LARGE SCALE GENOMIC DNA]</scope>
    <source>
        <strain evidence="1 4">4G03</strain>
    </source>
</reference>
<dbReference type="RefSeq" id="WP_099214795.1">
    <property type="nucleotide sequence ID" value="NZ_JAUYVU010000001.1"/>
</dbReference>
<sequence>MKKQILNLGKRLNRKDQQEIKGGRPFMDCDDFCSSSWRDRNYYIQDQMEKYGLDWSHCVC</sequence>
<dbReference type="AlphaFoldDB" id="A0A2G1BV14"/>
<evidence type="ECO:0000313" key="1">
    <source>
        <dbReference type="EMBL" id="MDP2539919.1"/>
    </source>
</evidence>
<evidence type="ECO:0000313" key="4">
    <source>
        <dbReference type="Proteomes" id="UP001242342"/>
    </source>
</evidence>
<dbReference type="Proteomes" id="UP001242342">
    <property type="component" value="Unassembled WGS sequence"/>
</dbReference>
<evidence type="ECO:0000313" key="3">
    <source>
        <dbReference type="Proteomes" id="UP000222163"/>
    </source>
</evidence>
<accession>A0A2G1BV14</accession>
<dbReference type="EMBL" id="JAUYVU010000001">
    <property type="protein sequence ID" value="MDP2539919.1"/>
    <property type="molecule type" value="Genomic_DNA"/>
</dbReference>
<proteinExistence type="predicted"/>
<comment type="caution">
    <text evidence="2">The sequence shown here is derived from an EMBL/GenBank/DDBJ whole genome shotgun (WGS) entry which is preliminary data.</text>
</comment>
<protein>
    <submittedName>
        <fullName evidence="2">Uncharacterized protein</fullName>
    </submittedName>
</protein>